<proteinExistence type="inferred from homology"/>
<evidence type="ECO:0000313" key="9">
    <source>
        <dbReference type="Proteomes" id="UP000004208"/>
    </source>
</evidence>
<sequence>MILLVDNYDSYTFNLAHLIAEVSGEEPAVVPAADALSLIDDVSSGRFTHVIISPGPGTPTNDDDFAASRAIIEAASETPLLGVCLGHQGLAHLAGATVTRAPEPRHGFASTISHSGEGIFDGVPQDFKAVRYHSLHIETPIHGHDEGELEIAVHARSEDGVIQALEVVGRPHWGVQFHPESILTEHGRTIMENFLRLGSWTLTHRAVDIDLDCQRVFAALRARGNDAFWLDSADTDRGRYSILGDTAGPLSRSVSYRLGDDPDILDVLERELAADIQSPVDLPFTGGWVGYLGYECAQLTLPGADLGRHTSPVPDAYFVRPQSFIVYDHWEHTAHLCGLGDAEELLDQLETLLGGVDEGDEGTSISSGSWRTLNYRERIGLAQDLLHAGQSYEVCLTDAYEAHASGELYPALRAHNPAPYAAHLVFDGVEVMSASPERFLTVRDRRVEAKPIKGTIAADQDPALLHDDKTHAENLMIVDLMRNDVARVCRPSSVRVPSLMAVERYATVQQLVSTITGELNPDATLIDLLRATFPPGSMTGAPKVRTCEIIDRLETGPRGVYSGALGYFGFDGQADLSVVIRTAVREGDRMSVGAGGAIVLASDPGAEVAEKQLKADAVLGAFT</sequence>
<feature type="domain" description="Chorismate-utilising enzyme C-terminal" evidence="6">
    <location>
        <begin position="374"/>
        <end position="614"/>
    </location>
</feature>
<dbReference type="eggNOG" id="COG1169">
    <property type="taxonomic scope" value="Bacteria"/>
</dbReference>
<dbReference type="Gene3D" id="3.60.120.10">
    <property type="entry name" value="Anthranilate synthase"/>
    <property type="match status" value="1"/>
</dbReference>
<evidence type="ECO:0000256" key="3">
    <source>
        <dbReference type="ARBA" id="ARBA00022679"/>
    </source>
</evidence>
<dbReference type="SUPFAM" id="SSF56322">
    <property type="entry name" value="ADC synthase"/>
    <property type="match status" value="1"/>
</dbReference>
<dbReference type="Pfam" id="PF00117">
    <property type="entry name" value="GATase"/>
    <property type="match status" value="1"/>
</dbReference>
<dbReference type="Pfam" id="PF04715">
    <property type="entry name" value="Anth_synt_I_N"/>
    <property type="match status" value="1"/>
</dbReference>
<dbReference type="PRINTS" id="PR00096">
    <property type="entry name" value="GATASE"/>
</dbReference>
<comment type="similarity">
    <text evidence="1">In the C-terminal section; belongs to the anthranilate synthase component I family.</text>
</comment>
<evidence type="ECO:0000256" key="4">
    <source>
        <dbReference type="ARBA" id="ARBA00022962"/>
    </source>
</evidence>
<protein>
    <recommendedName>
        <fullName evidence="2">aminodeoxychorismate synthase</fullName>
        <ecNumber evidence="2">2.6.1.85</ecNumber>
    </recommendedName>
</protein>
<dbReference type="PANTHER" id="PTHR11236:SF18">
    <property type="entry name" value="AMINODEOXYCHORISMATE SYNTHASE"/>
    <property type="match status" value="1"/>
</dbReference>
<evidence type="ECO:0000256" key="2">
    <source>
        <dbReference type="ARBA" id="ARBA00013139"/>
    </source>
</evidence>
<dbReference type="AlphaFoldDB" id="D7WEY3"/>
<dbReference type="Pfam" id="PF00425">
    <property type="entry name" value="Chorismate_bind"/>
    <property type="match status" value="1"/>
</dbReference>
<dbReference type="InterPro" id="IPR006221">
    <property type="entry name" value="TrpG/PapA_dom"/>
</dbReference>
<dbReference type="CDD" id="cd01743">
    <property type="entry name" value="GATase1_Anthranilate_Synthase"/>
    <property type="match status" value="1"/>
</dbReference>
<accession>D7WEY3</accession>
<dbReference type="GO" id="GO:0005737">
    <property type="term" value="C:cytoplasm"/>
    <property type="evidence" value="ECO:0007669"/>
    <property type="project" value="TreeGrafter"/>
</dbReference>
<dbReference type="RefSeq" id="WP_005289650.1">
    <property type="nucleotide sequence ID" value="NZ_CM000961.1"/>
</dbReference>
<evidence type="ECO:0000259" key="5">
    <source>
        <dbReference type="Pfam" id="PF00117"/>
    </source>
</evidence>
<dbReference type="Gene3D" id="3.40.50.880">
    <property type="match status" value="1"/>
</dbReference>
<dbReference type="InterPro" id="IPR015890">
    <property type="entry name" value="Chorismate_C"/>
</dbReference>
<evidence type="ECO:0000259" key="7">
    <source>
        <dbReference type="Pfam" id="PF04715"/>
    </source>
</evidence>
<dbReference type="PRINTS" id="PR00097">
    <property type="entry name" value="ANTSNTHASEII"/>
</dbReference>
<dbReference type="InterPro" id="IPR019999">
    <property type="entry name" value="Anth_synth_I-like"/>
</dbReference>
<dbReference type="PRINTS" id="PR00099">
    <property type="entry name" value="CPSGATASE"/>
</dbReference>
<name>D7WEY3_9CORY</name>
<reference evidence="8" key="1">
    <citation type="submission" date="2010-06" db="EMBL/GenBank/DDBJ databases">
        <authorList>
            <person name="Muzny D."/>
            <person name="Qin X."/>
            <person name="Buhay C."/>
            <person name="Dugan-Rocha S."/>
            <person name="Ding Y."/>
            <person name="Chen G."/>
            <person name="Hawes A."/>
            <person name="Holder M."/>
            <person name="Jhangiani S."/>
            <person name="Johnson A."/>
            <person name="Khan Z."/>
            <person name="Li Z."/>
            <person name="Liu W."/>
            <person name="Liu X."/>
            <person name="Perez L."/>
            <person name="Shen H."/>
            <person name="Wang Q."/>
            <person name="Watt J."/>
            <person name="Xi L."/>
            <person name="Xin Y."/>
            <person name="Zhou J."/>
            <person name="Deng J."/>
            <person name="Jiang H."/>
            <person name="Liu Y."/>
            <person name="Qu J."/>
            <person name="Song X.-Z."/>
            <person name="Zhang L."/>
            <person name="Villasana D."/>
            <person name="Johnson A."/>
            <person name="Liu J."/>
            <person name="Liyanage D."/>
            <person name="Lorensuhewa L."/>
            <person name="Robinson T."/>
            <person name="Song A."/>
            <person name="Song B.-B."/>
            <person name="Dinh H."/>
            <person name="Thornton R."/>
            <person name="Coyle M."/>
            <person name="Francisco L."/>
            <person name="Jackson L."/>
            <person name="Javaid M."/>
            <person name="Korchina V."/>
            <person name="Kovar C."/>
            <person name="Mata R."/>
            <person name="Mathew T."/>
            <person name="Ngo R."/>
            <person name="Nguyen L."/>
            <person name="Nguyen N."/>
            <person name="Okwuonu G."/>
            <person name="Ongeri F."/>
            <person name="Pham C."/>
            <person name="Simmons D."/>
            <person name="Wilczek-Boney K."/>
            <person name="Hale W."/>
            <person name="Jakkamsetti A."/>
            <person name="Pham P."/>
            <person name="Ruth R."/>
            <person name="San Lucas F."/>
            <person name="Warren J."/>
            <person name="Zhang J."/>
            <person name="Zhao Z."/>
            <person name="Zhou C."/>
            <person name="Zhu D."/>
            <person name="Lee S."/>
            <person name="Bess C."/>
            <person name="Blankenburg K."/>
            <person name="Forbes L."/>
            <person name="Fu Q."/>
            <person name="Gubbala S."/>
            <person name="Hirani K."/>
            <person name="Jayaseelan J.C."/>
            <person name="Lara F."/>
            <person name="Munidasa M."/>
            <person name="Palculict T."/>
            <person name="Patil S."/>
            <person name="Pu L.-L."/>
            <person name="Saada N."/>
            <person name="Tang L."/>
            <person name="Weissenberger G."/>
            <person name="Zhu Y."/>
            <person name="Hemphill L."/>
            <person name="Shang Y."/>
            <person name="Youmans B."/>
            <person name="Ayvaz T."/>
            <person name="Ross M."/>
            <person name="Santibanez J."/>
            <person name="Aqrawi P."/>
            <person name="Gross S."/>
            <person name="Joshi V."/>
            <person name="Fowler G."/>
            <person name="Nazareth L."/>
            <person name="Reid J."/>
            <person name="Worley K."/>
            <person name="Petrosino J."/>
            <person name="Highlander S."/>
            <person name="Gibbs R."/>
        </authorList>
    </citation>
    <scope>NUCLEOTIDE SEQUENCE [LARGE SCALE GENOMIC DNA]</scope>
    <source>
        <strain evidence="8">ATCC 33030</strain>
    </source>
</reference>
<gene>
    <name evidence="8" type="ORF">HMPREF0291_11321</name>
</gene>
<dbReference type="SUPFAM" id="SSF52317">
    <property type="entry name" value="Class I glutamine amidotransferase-like"/>
    <property type="match status" value="1"/>
</dbReference>
<keyword evidence="4 8" id="KW-0315">Glutamine amidotransferase</keyword>
<organism evidence="8 9">
    <name type="scientific">Corynebacterium genitalium ATCC 33030</name>
    <dbReference type="NCBI Taxonomy" id="585529"/>
    <lineage>
        <taxon>Bacteria</taxon>
        <taxon>Bacillati</taxon>
        <taxon>Actinomycetota</taxon>
        <taxon>Actinomycetes</taxon>
        <taxon>Mycobacteriales</taxon>
        <taxon>Corynebacteriaceae</taxon>
        <taxon>Corynebacterium</taxon>
    </lineage>
</organism>
<keyword evidence="3" id="KW-0808">Transferase</keyword>
<evidence type="ECO:0000259" key="6">
    <source>
        <dbReference type="Pfam" id="PF00425"/>
    </source>
</evidence>
<feature type="domain" description="Glutamine amidotransferase" evidence="5">
    <location>
        <begin position="3"/>
        <end position="195"/>
    </location>
</feature>
<feature type="domain" description="Anthranilate synthase component I N-terminal" evidence="7">
    <location>
        <begin position="213"/>
        <end position="335"/>
    </location>
</feature>
<dbReference type="EMBL" id="ACLJ02000003">
    <property type="protein sequence ID" value="EFK53664.1"/>
    <property type="molecule type" value="Genomic_DNA"/>
</dbReference>
<comment type="caution">
    <text evidence="8">The sequence shown here is derived from an EMBL/GenBank/DDBJ whole genome shotgun (WGS) entry which is preliminary data.</text>
</comment>
<dbReference type="GO" id="GO:0000162">
    <property type="term" value="P:L-tryptophan biosynthetic process"/>
    <property type="evidence" value="ECO:0007669"/>
    <property type="project" value="TreeGrafter"/>
</dbReference>
<dbReference type="PROSITE" id="PS51273">
    <property type="entry name" value="GATASE_TYPE_1"/>
    <property type="match status" value="1"/>
</dbReference>
<dbReference type="GO" id="GO:0008153">
    <property type="term" value="P:4-aminobenzoate biosynthetic process"/>
    <property type="evidence" value="ECO:0007669"/>
    <property type="project" value="TreeGrafter"/>
</dbReference>
<dbReference type="InterPro" id="IPR005801">
    <property type="entry name" value="ADC_synthase"/>
</dbReference>
<dbReference type="STRING" id="585529.HMPREF0291_11321"/>
<dbReference type="InterPro" id="IPR017926">
    <property type="entry name" value="GATASE"/>
</dbReference>
<dbReference type="InterPro" id="IPR006805">
    <property type="entry name" value="Anth_synth_I_N"/>
</dbReference>
<dbReference type="HOGENOM" id="CLU_006493_0_0_11"/>
<dbReference type="PANTHER" id="PTHR11236">
    <property type="entry name" value="AMINOBENZOATE/ANTHRANILATE SYNTHASE"/>
    <property type="match status" value="1"/>
</dbReference>
<dbReference type="OrthoDB" id="3518032at2"/>
<evidence type="ECO:0000313" key="8">
    <source>
        <dbReference type="EMBL" id="EFK53664.1"/>
    </source>
</evidence>
<dbReference type="GO" id="GO:0046820">
    <property type="term" value="F:4-amino-4-deoxychorismate synthase activity"/>
    <property type="evidence" value="ECO:0007669"/>
    <property type="project" value="UniProtKB-EC"/>
</dbReference>
<dbReference type="Proteomes" id="UP000004208">
    <property type="component" value="Unassembled WGS sequence"/>
</dbReference>
<keyword evidence="9" id="KW-1185">Reference proteome</keyword>
<dbReference type="EC" id="2.6.1.85" evidence="2"/>
<dbReference type="InterPro" id="IPR029062">
    <property type="entry name" value="Class_I_gatase-like"/>
</dbReference>
<dbReference type="NCBIfam" id="TIGR00566">
    <property type="entry name" value="trpG_papA"/>
    <property type="match status" value="1"/>
</dbReference>
<evidence type="ECO:0000256" key="1">
    <source>
        <dbReference type="ARBA" id="ARBA00005970"/>
    </source>
</evidence>